<dbReference type="RefSeq" id="WP_069307407.1">
    <property type="nucleotide sequence ID" value="NZ_MCRJ01000076.1"/>
</dbReference>
<sequence>MFLSPFFYPHYRWHAIYHPLKEYAGWLRKFAVSRWEKKRVDKALEELKASQAPFFFFPLQLATDYQIRKHSPYANLETAVERVINSFAHHAPKNRATGH</sequence>
<gene>
    <name evidence="1" type="ORF">A6302_02940</name>
</gene>
<accession>A0A1E3H0B5</accession>
<evidence type="ECO:0000313" key="2">
    <source>
        <dbReference type="Proteomes" id="UP000094622"/>
    </source>
</evidence>
<protein>
    <submittedName>
        <fullName evidence="1">Capsule polysaccharide biosynthesis protein</fullName>
    </submittedName>
</protein>
<dbReference type="InterPro" id="IPR007833">
    <property type="entry name" value="Capsule_polysaccharide_synth"/>
</dbReference>
<organism evidence="1 2">
    <name type="scientific">Methylobrevis pamukkalensis</name>
    <dbReference type="NCBI Taxonomy" id="1439726"/>
    <lineage>
        <taxon>Bacteria</taxon>
        <taxon>Pseudomonadati</taxon>
        <taxon>Pseudomonadota</taxon>
        <taxon>Alphaproteobacteria</taxon>
        <taxon>Hyphomicrobiales</taxon>
        <taxon>Pleomorphomonadaceae</taxon>
        <taxon>Methylobrevis</taxon>
    </lineage>
</organism>
<dbReference type="GO" id="GO:0015774">
    <property type="term" value="P:polysaccharide transport"/>
    <property type="evidence" value="ECO:0007669"/>
    <property type="project" value="InterPro"/>
</dbReference>
<proteinExistence type="predicted"/>
<dbReference type="GO" id="GO:0000271">
    <property type="term" value="P:polysaccharide biosynthetic process"/>
    <property type="evidence" value="ECO:0007669"/>
    <property type="project" value="InterPro"/>
</dbReference>
<evidence type="ECO:0000313" key="1">
    <source>
        <dbReference type="EMBL" id="ODN69732.1"/>
    </source>
</evidence>
<dbReference type="EMBL" id="MCRJ01000076">
    <property type="protein sequence ID" value="ODN69732.1"/>
    <property type="molecule type" value="Genomic_DNA"/>
</dbReference>
<comment type="caution">
    <text evidence="1">The sequence shown here is derived from an EMBL/GenBank/DDBJ whole genome shotgun (WGS) entry which is preliminary data.</text>
</comment>
<dbReference type="Proteomes" id="UP000094622">
    <property type="component" value="Unassembled WGS sequence"/>
</dbReference>
<reference evidence="1 2" key="1">
    <citation type="submission" date="2016-07" db="EMBL/GenBank/DDBJ databases">
        <title>Draft Genome Sequence of Methylobrevis pamukkalensis PK2.</title>
        <authorList>
            <person name="Vasilenko O.V."/>
            <person name="Doronina N.V."/>
            <person name="Shmareva M.N."/>
            <person name="Tarlachkov S.V."/>
            <person name="Mustakhimov I."/>
            <person name="Trotsenko Y.A."/>
        </authorList>
    </citation>
    <scope>NUCLEOTIDE SEQUENCE [LARGE SCALE GENOMIC DNA]</scope>
    <source>
        <strain evidence="1 2">PK2</strain>
    </source>
</reference>
<name>A0A1E3H0B5_9HYPH</name>
<dbReference type="Pfam" id="PF05159">
    <property type="entry name" value="Capsule_synth"/>
    <property type="match status" value="1"/>
</dbReference>
<keyword evidence="2" id="KW-1185">Reference proteome</keyword>
<dbReference type="AlphaFoldDB" id="A0A1E3H0B5"/>